<organism evidence="2 3">
    <name type="scientific">Candidozyma auris</name>
    <name type="common">Yeast</name>
    <name type="synonym">Candida auris</name>
    <dbReference type="NCBI Taxonomy" id="498019"/>
    <lineage>
        <taxon>Eukaryota</taxon>
        <taxon>Fungi</taxon>
        <taxon>Dikarya</taxon>
        <taxon>Ascomycota</taxon>
        <taxon>Saccharomycotina</taxon>
        <taxon>Pichiomycetes</taxon>
        <taxon>Metschnikowiaceae</taxon>
        <taxon>Candidozyma</taxon>
    </lineage>
</organism>
<dbReference type="PANTHER" id="PTHR12751:SF18">
    <property type="entry name" value="PHOSPHATASE AND ACTIN REGULATOR 1"/>
    <property type="match status" value="1"/>
</dbReference>
<evidence type="ECO:0000313" key="2">
    <source>
        <dbReference type="EMBL" id="KNE01769.1"/>
    </source>
</evidence>
<feature type="compositionally biased region" description="Basic and acidic residues" evidence="1">
    <location>
        <begin position="466"/>
        <end position="475"/>
    </location>
</feature>
<dbReference type="VEuPathDB" id="FungiDB:B9J08_004985"/>
<feature type="compositionally biased region" description="Polar residues" evidence="1">
    <location>
        <begin position="356"/>
        <end position="387"/>
    </location>
</feature>
<feature type="region of interest" description="Disordered" evidence="1">
    <location>
        <begin position="878"/>
        <end position="903"/>
    </location>
</feature>
<sequence>MSEEALWNNSFYSSTAHISQLSLANHILALRKLVALPHSVSLNSIAAVPLDAATEKEVLTQKTSFMTPSPSMKALERMMNDKSANCGPDVAVPDAIAEEEEPLVSNSPEAPVASVFDKPGFSNANYTYHNLGLRVSLRQLQHQPQPMASTSTFHTAPSSESVRRSVEGSDNIETNTQSDQNDRRYSSSISTIGESGYSVGTPKLDPPASFHTFKRTTKDYSPQLLTVAANPDKRRGLADLDHDTTAVEDTPVDEKQNSSYPSASNVTLKQPVQKELPEPPTAVEKMQQPNIQRSPENRDARFQGSPKRPVKSLLDVEPLLHTQEALQPPFQDERLSKTLNAAESFKKDKLTRSSPEKLTSSPSNISQKMLSSAFGTPRSKISSQFRRNSVDINEKEAHISPRVHKRSNTVGDISAVANSQKKQGPEPLQKKAATNPEPSNVRSTPGAGASKRFSFRGLFKIKSKNHSLDKVKEDSEMGPSKPTKIKSKSYSSPSFSTLVGPSPGKNKSEKRESKNIFGGFKRKKSEVPELSTKNVESKNTSRPNGELKIDSTKQLQQNLKPSIPQTPTTPGSLADMDTPATTNLEPTKEGPTIREVDDSDYNFEYTKASHAEEHEVSEADDTAKLVSDPPKRHSNQNYGEELTLEPTPQLALPDFQPSDRSFGSPLLKYKFNETPKSKAAQSNRSSLNPPKSDQLLGEALFPKLLNTLEIENIVSLERSRSMRSIKSNSKRSSFINYNGSDENVIVYSGEAGQNSPSTMRRSGSILKNSLSMNSLNGVVHLIDKAVSDSLLPSPIEHHEREALDENILQSALDFMEQDTENENLHDFIEFTDFIDVDNLDFPASPMQFDQQLSPVSEPSGRVLDSSLELKYSETINDRAESRNVAQPEKARELTREGKSQEDFISSEHSFIPASPNERQDELIQPVLTAEAPAQENGKIENSFQRSKTEDTVTTDSELPSLVIVEEKPDANEKRQEPEPLTPTLGLEDDDALKKLPILGTAYKMALNEAVARNSPNNASRPISMSFKGFKGPAISKQAIAKTGSHQLLNMNDSSNESSAVGQGFGLSDDDDDSEDDFSSEDELENNMENGFTGLVKKPLQAPGLKSTGNAANRGVPSPKLMGLHPPKGPFGHDRVPSLSDQSTTSSPRSLTSFISRIRKSPMASPKVQQQQQYKTEGVRFSSRIILYDTYNCDEYDRHPDIATCNQLTPMLAQQIREELNEIKSQMEVHHESQCYTHFF</sequence>
<feature type="region of interest" description="Disordered" evidence="1">
    <location>
        <begin position="466"/>
        <end position="666"/>
    </location>
</feature>
<feature type="compositionally biased region" description="Polar residues" evidence="1">
    <location>
        <begin position="1138"/>
        <end position="1149"/>
    </location>
</feature>
<feature type="compositionally biased region" description="Basic and acidic residues" evidence="1">
    <location>
        <begin position="346"/>
        <end position="355"/>
    </location>
</feature>
<evidence type="ECO:0000256" key="1">
    <source>
        <dbReference type="SAM" id="MobiDB-lite"/>
    </source>
</evidence>
<name>A0A0L0P648_CANAR</name>
<proteinExistence type="predicted"/>
<feature type="region of interest" description="Disordered" evidence="1">
    <location>
        <begin position="967"/>
        <end position="986"/>
    </location>
</feature>
<feature type="region of interest" description="Disordered" evidence="1">
    <location>
        <begin position="229"/>
        <end position="310"/>
    </location>
</feature>
<feature type="compositionally biased region" description="Basic and acidic residues" evidence="1">
    <location>
        <begin position="607"/>
        <end position="623"/>
    </location>
</feature>
<feature type="compositionally biased region" description="Basic and acidic residues" evidence="1">
    <location>
        <begin position="586"/>
        <end position="596"/>
    </location>
</feature>
<feature type="compositionally biased region" description="Basic and acidic residues" evidence="1">
    <location>
        <begin position="967"/>
        <end position="977"/>
    </location>
</feature>
<feature type="region of interest" description="Disordered" evidence="1">
    <location>
        <begin position="346"/>
        <end position="388"/>
    </location>
</feature>
<protein>
    <recommendedName>
        <fullName evidence="4">Protein BNI4</fullName>
    </recommendedName>
</protein>
<dbReference type="AlphaFoldDB" id="A0A0L0P648"/>
<feature type="compositionally biased region" description="Polar residues" evidence="1">
    <location>
        <begin position="142"/>
        <end position="157"/>
    </location>
</feature>
<dbReference type="GO" id="GO:0030036">
    <property type="term" value="P:actin cytoskeleton organization"/>
    <property type="evidence" value="ECO:0007669"/>
    <property type="project" value="TreeGrafter"/>
</dbReference>
<dbReference type="PANTHER" id="PTHR12751">
    <property type="entry name" value="PHOSPHATASE AND ACTIN REGULATOR PHACTR"/>
    <property type="match status" value="1"/>
</dbReference>
<reference evidence="3" key="1">
    <citation type="journal article" date="2015" name="BMC Genomics">
        <title>Draft genome of a commonly misdiagnosed multidrug resistant pathogen Candida auris.</title>
        <authorList>
            <person name="Chatterjee S."/>
            <person name="Alampalli S.V."/>
            <person name="Nageshan R.K."/>
            <person name="Chettiar S.T."/>
            <person name="Joshi S."/>
            <person name="Tatu U.S."/>
        </authorList>
    </citation>
    <scope>NUCLEOTIDE SEQUENCE [LARGE SCALE GENOMIC DNA]</scope>
    <source>
        <strain evidence="3">6684</strain>
    </source>
</reference>
<feature type="compositionally biased region" description="Polar residues" evidence="1">
    <location>
        <begin position="531"/>
        <end position="543"/>
    </location>
</feature>
<feature type="compositionally biased region" description="Basic and acidic residues" evidence="1">
    <location>
        <begin position="231"/>
        <end position="245"/>
    </location>
</feature>
<feature type="region of interest" description="Disordered" evidence="1">
    <location>
        <begin position="417"/>
        <end position="452"/>
    </location>
</feature>
<feature type="compositionally biased region" description="Polar residues" evidence="1">
    <location>
        <begin position="552"/>
        <end position="571"/>
    </location>
</feature>
<comment type="caution">
    <text evidence="2">The sequence shown here is derived from an EMBL/GenBank/DDBJ whole genome shotgun (WGS) entry which is preliminary data.</text>
</comment>
<feature type="compositionally biased region" description="Polar residues" evidence="1">
    <location>
        <begin position="1048"/>
        <end position="1060"/>
    </location>
</feature>
<dbReference type="VEuPathDB" id="FungiDB:QG37_01107"/>
<dbReference type="Proteomes" id="UP000037122">
    <property type="component" value="Unassembled WGS sequence"/>
</dbReference>
<dbReference type="VEuPathDB" id="FungiDB:CJI96_0003775"/>
<feature type="region of interest" description="Disordered" evidence="1">
    <location>
        <begin position="1048"/>
        <end position="1084"/>
    </location>
</feature>
<feature type="compositionally biased region" description="Acidic residues" evidence="1">
    <location>
        <begin position="1067"/>
        <end position="1084"/>
    </location>
</feature>
<evidence type="ECO:0008006" key="4">
    <source>
        <dbReference type="Google" id="ProtNLM"/>
    </source>
</evidence>
<gene>
    <name evidence="2" type="ORF">QG37_01107</name>
</gene>
<evidence type="ECO:0000313" key="3">
    <source>
        <dbReference type="Proteomes" id="UP000037122"/>
    </source>
</evidence>
<feature type="compositionally biased region" description="Polar residues" evidence="1">
    <location>
        <begin position="257"/>
        <end position="270"/>
    </location>
</feature>
<dbReference type="VEuPathDB" id="FungiDB:CJJ09_004371"/>
<feature type="region of interest" description="Disordered" evidence="1">
    <location>
        <begin position="142"/>
        <end position="203"/>
    </location>
</feature>
<dbReference type="GO" id="GO:0003779">
    <property type="term" value="F:actin binding"/>
    <property type="evidence" value="ECO:0007669"/>
    <property type="project" value="TreeGrafter"/>
</dbReference>
<feature type="compositionally biased region" description="Basic and acidic residues" evidence="1">
    <location>
        <begin position="888"/>
        <end position="901"/>
    </location>
</feature>
<accession>A0A0L0P648</accession>
<dbReference type="VEuPathDB" id="FungiDB:CJJ07_003113"/>
<dbReference type="VEuPathDB" id="FungiDB:CJI97_005068"/>
<feature type="region of interest" description="Disordered" evidence="1">
    <location>
        <begin position="1098"/>
        <end position="1149"/>
    </location>
</feature>
<dbReference type="EMBL" id="LGST01000008">
    <property type="protein sequence ID" value="KNE01769.1"/>
    <property type="molecule type" value="Genomic_DNA"/>
</dbReference>